<keyword evidence="5" id="KW-0804">Transcription</keyword>
<dbReference type="Proteomes" id="UP000094412">
    <property type="component" value="Unassembled WGS sequence"/>
</dbReference>
<evidence type="ECO:0000256" key="2">
    <source>
        <dbReference type="ARBA" id="ARBA00022898"/>
    </source>
</evidence>
<reference evidence="8 9" key="1">
    <citation type="submission" date="2016-08" db="EMBL/GenBank/DDBJ databases">
        <title>Whole genome sequence of Mesorhizobium sp. strain UASWS1009 isolated from industrial sewage.</title>
        <authorList>
            <person name="Crovadore J."/>
            <person name="Calmin G."/>
            <person name="Chablais R."/>
            <person name="Cochard B."/>
            <person name="Lefort F."/>
        </authorList>
    </citation>
    <scope>NUCLEOTIDE SEQUENCE [LARGE SCALE GENOMIC DNA]</scope>
    <source>
        <strain evidence="8 9">UASWS1009</strain>
    </source>
</reference>
<evidence type="ECO:0000313" key="9">
    <source>
        <dbReference type="Proteomes" id="UP000094412"/>
    </source>
</evidence>
<dbReference type="SUPFAM" id="SSF46785">
    <property type="entry name" value="Winged helix' DNA-binding domain"/>
    <property type="match status" value="1"/>
</dbReference>
<evidence type="ECO:0000256" key="5">
    <source>
        <dbReference type="ARBA" id="ARBA00023163"/>
    </source>
</evidence>
<keyword evidence="2" id="KW-0663">Pyridoxal phosphate</keyword>
<dbReference type="SUPFAM" id="SSF53383">
    <property type="entry name" value="PLP-dependent transferases"/>
    <property type="match status" value="1"/>
</dbReference>
<dbReference type="AlphaFoldDB" id="A0A1C2DW49"/>
<comment type="caution">
    <text evidence="8">The sequence shown here is derived from an EMBL/GenBank/DDBJ whole genome shotgun (WGS) entry which is preliminary data.</text>
</comment>
<protein>
    <recommendedName>
        <fullName evidence="7">HTH gntR-type domain-containing protein</fullName>
    </recommendedName>
</protein>
<dbReference type="CDD" id="cd07377">
    <property type="entry name" value="WHTH_GntR"/>
    <property type="match status" value="1"/>
</dbReference>
<dbReference type="EMBL" id="MDEO01000031">
    <property type="protein sequence ID" value="OCX18984.1"/>
    <property type="molecule type" value="Genomic_DNA"/>
</dbReference>
<dbReference type="GO" id="GO:0003700">
    <property type="term" value="F:DNA-binding transcription factor activity"/>
    <property type="evidence" value="ECO:0007669"/>
    <property type="project" value="InterPro"/>
</dbReference>
<dbReference type="GO" id="GO:0030170">
    <property type="term" value="F:pyridoxal phosphate binding"/>
    <property type="evidence" value="ECO:0007669"/>
    <property type="project" value="InterPro"/>
</dbReference>
<dbReference type="PANTHER" id="PTHR46577">
    <property type="entry name" value="HTH-TYPE TRANSCRIPTIONAL REGULATORY PROTEIN GABR"/>
    <property type="match status" value="1"/>
</dbReference>
<dbReference type="Gene3D" id="3.40.640.10">
    <property type="entry name" value="Type I PLP-dependent aspartate aminotransferase-like (Major domain)"/>
    <property type="match status" value="1"/>
</dbReference>
<evidence type="ECO:0000256" key="6">
    <source>
        <dbReference type="SAM" id="MobiDB-lite"/>
    </source>
</evidence>
<organism evidence="8 9">
    <name type="scientific">Mesorhizobium hungaricum</name>
    <dbReference type="NCBI Taxonomy" id="1566387"/>
    <lineage>
        <taxon>Bacteria</taxon>
        <taxon>Pseudomonadati</taxon>
        <taxon>Pseudomonadota</taxon>
        <taxon>Alphaproteobacteria</taxon>
        <taxon>Hyphomicrobiales</taxon>
        <taxon>Phyllobacteriaceae</taxon>
        <taxon>Mesorhizobium</taxon>
    </lineage>
</organism>
<dbReference type="GO" id="GO:0003677">
    <property type="term" value="F:DNA binding"/>
    <property type="evidence" value="ECO:0007669"/>
    <property type="project" value="UniProtKB-KW"/>
</dbReference>
<name>A0A1C2DW49_9HYPH</name>
<evidence type="ECO:0000256" key="1">
    <source>
        <dbReference type="ARBA" id="ARBA00005384"/>
    </source>
</evidence>
<accession>A0A1C2DW49</accession>
<dbReference type="InterPro" id="IPR051446">
    <property type="entry name" value="HTH_trans_reg/aminotransferase"/>
</dbReference>
<evidence type="ECO:0000259" key="7">
    <source>
        <dbReference type="PROSITE" id="PS50949"/>
    </source>
</evidence>
<dbReference type="PANTHER" id="PTHR46577:SF1">
    <property type="entry name" value="HTH-TYPE TRANSCRIPTIONAL REGULATORY PROTEIN GABR"/>
    <property type="match status" value="1"/>
</dbReference>
<dbReference type="InterPro" id="IPR004839">
    <property type="entry name" value="Aminotransferase_I/II_large"/>
</dbReference>
<dbReference type="InterPro" id="IPR036388">
    <property type="entry name" value="WH-like_DNA-bd_sf"/>
</dbReference>
<evidence type="ECO:0000256" key="3">
    <source>
        <dbReference type="ARBA" id="ARBA00023015"/>
    </source>
</evidence>
<sequence>MSRRREGTAHLVDIEVDRASPVPLARQLYLALRQGIVGGRMPPGARLPSTRAASRLWGVSRGLVTEAYETLLSEGYAIGRTGSGTYVSKDVPERAGRPGGTGWERPEPGRLLSRAARAVSAPSPQVSEPPLQIPFVMGRTPPDARTRAVLTRIAHRHLGAMSNHYRDPQGEEVLREAVAAYLLAARGVRCMPGRIFITAGAQQAIDLAIRTLIDPGDFVAVEEPCYPPARLALTVHGAILAPVPVDDDGLNVNALGALAAKPRAVYVTPSHQYPTGAVLSMARRLALLDWAAATGAWVIEDDYDSEFRYDGRPLAALQGVDEHHCVIYVGTFSKALLPGLRLGYLVVPEDLVPAFRVMRTLLDRFPAPFQQLVVADFLAEGHFSSHLRRLREAYRASRDVLVSLLRARLSDHLEVNSPHQGVHLLARPGAQHNDVALAQAAHRHGVAVLPISPMHVAPMPRHGLLFGFSGLTHAEADLGTKRLAAMFAALK</sequence>
<dbReference type="Pfam" id="PF00392">
    <property type="entry name" value="GntR"/>
    <property type="match status" value="1"/>
</dbReference>
<dbReference type="InterPro" id="IPR015421">
    <property type="entry name" value="PyrdxlP-dep_Trfase_major"/>
</dbReference>
<dbReference type="InterPro" id="IPR015424">
    <property type="entry name" value="PyrdxlP-dep_Trfase"/>
</dbReference>
<gene>
    <name evidence="8" type="ORF">QV13_12015</name>
</gene>
<proteinExistence type="inferred from homology"/>
<keyword evidence="9" id="KW-1185">Reference proteome</keyword>
<comment type="similarity">
    <text evidence="1">In the C-terminal section; belongs to the class-I pyridoxal-phosphate-dependent aminotransferase family.</text>
</comment>
<dbReference type="STRING" id="1566387.QV13_12015"/>
<dbReference type="InterPro" id="IPR000524">
    <property type="entry name" value="Tscrpt_reg_HTH_GntR"/>
</dbReference>
<dbReference type="InterPro" id="IPR036390">
    <property type="entry name" value="WH_DNA-bd_sf"/>
</dbReference>
<dbReference type="Gene3D" id="1.10.10.10">
    <property type="entry name" value="Winged helix-like DNA-binding domain superfamily/Winged helix DNA-binding domain"/>
    <property type="match status" value="1"/>
</dbReference>
<dbReference type="Pfam" id="PF00155">
    <property type="entry name" value="Aminotran_1_2"/>
    <property type="match status" value="1"/>
</dbReference>
<dbReference type="SMART" id="SM00345">
    <property type="entry name" value="HTH_GNTR"/>
    <property type="match status" value="1"/>
</dbReference>
<evidence type="ECO:0000256" key="4">
    <source>
        <dbReference type="ARBA" id="ARBA00023125"/>
    </source>
</evidence>
<evidence type="ECO:0000313" key="8">
    <source>
        <dbReference type="EMBL" id="OCX18984.1"/>
    </source>
</evidence>
<dbReference type="CDD" id="cd00609">
    <property type="entry name" value="AAT_like"/>
    <property type="match status" value="1"/>
</dbReference>
<keyword evidence="3" id="KW-0805">Transcription regulation</keyword>
<dbReference type="PROSITE" id="PS50949">
    <property type="entry name" value="HTH_GNTR"/>
    <property type="match status" value="1"/>
</dbReference>
<feature type="domain" description="HTH gntR-type" evidence="7">
    <location>
        <begin position="22"/>
        <end position="90"/>
    </location>
</feature>
<feature type="region of interest" description="Disordered" evidence="6">
    <location>
        <begin position="88"/>
        <end position="108"/>
    </location>
</feature>
<keyword evidence="4" id="KW-0238">DNA-binding</keyword>